<sequence length="57" mass="6692">MWLNNFPRTTMKHIIMTSYTETSAWVTSLSVGSDHDNEDQGNHFVHISLYYCLRLKT</sequence>
<feature type="non-terminal residue" evidence="1">
    <location>
        <position position="57"/>
    </location>
</feature>
<keyword evidence="2" id="KW-1185">Reference proteome</keyword>
<protein>
    <submittedName>
        <fullName evidence="1">Uncharacterized protein</fullName>
    </submittedName>
</protein>
<dbReference type="EMBL" id="CAXIEN010000089">
    <property type="protein sequence ID" value="CAL1275915.1"/>
    <property type="molecule type" value="Genomic_DNA"/>
</dbReference>
<accession>A0AAV1ZW88</accession>
<gene>
    <name evidence="1" type="ORF">LARSCL_LOCUS8367</name>
</gene>
<organism evidence="1 2">
    <name type="scientific">Larinioides sclopetarius</name>
    <dbReference type="NCBI Taxonomy" id="280406"/>
    <lineage>
        <taxon>Eukaryota</taxon>
        <taxon>Metazoa</taxon>
        <taxon>Ecdysozoa</taxon>
        <taxon>Arthropoda</taxon>
        <taxon>Chelicerata</taxon>
        <taxon>Arachnida</taxon>
        <taxon>Araneae</taxon>
        <taxon>Araneomorphae</taxon>
        <taxon>Entelegynae</taxon>
        <taxon>Araneoidea</taxon>
        <taxon>Araneidae</taxon>
        <taxon>Larinioides</taxon>
    </lineage>
</organism>
<proteinExistence type="predicted"/>
<evidence type="ECO:0000313" key="2">
    <source>
        <dbReference type="Proteomes" id="UP001497382"/>
    </source>
</evidence>
<comment type="caution">
    <text evidence="1">The sequence shown here is derived from an EMBL/GenBank/DDBJ whole genome shotgun (WGS) entry which is preliminary data.</text>
</comment>
<dbReference type="AlphaFoldDB" id="A0AAV1ZW88"/>
<name>A0AAV1ZW88_9ARAC</name>
<reference evidence="1 2" key="1">
    <citation type="submission" date="2024-04" db="EMBL/GenBank/DDBJ databases">
        <authorList>
            <person name="Rising A."/>
            <person name="Reimegard J."/>
            <person name="Sonavane S."/>
            <person name="Akerstrom W."/>
            <person name="Nylinder S."/>
            <person name="Hedman E."/>
            <person name="Kallberg Y."/>
        </authorList>
    </citation>
    <scope>NUCLEOTIDE SEQUENCE [LARGE SCALE GENOMIC DNA]</scope>
</reference>
<dbReference type="Proteomes" id="UP001497382">
    <property type="component" value="Unassembled WGS sequence"/>
</dbReference>
<evidence type="ECO:0000313" key="1">
    <source>
        <dbReference type="EMBL" id="CAL1275915.1"/>
    </source>
</evidence>